<dbReference type="AlphaFoldDB" id="A0AAD2DT62"/>
<evidence type="ECO:0000256" key="3">
    <source>
        <dbReference type="ARBA" id="ARBA00022737"/>
    </source>
</evidence>
<evidence type="ECO:0000313" key="10">
    <source>
        <dbReference type="EMBL" id="CAI9762941.1"/>
    </source>
</evidence>
<dbReference type="GO" id="GO:0043531">
    <property type="term" value="F:ADP binding"/>
    <property type="evidence" value="ECO:0007669"/>
    <property type="project" value="InterPro"/>
</dbReference>
<evidence type="ECO:0000259" key="9">
    <source>
        <dbReference type="Pfam" id="PF18052"/>
    </source>
</evidence>
<feature type="region of interest" description="Disordered" evidence="7">
    <location>
        <begin position="264"/>
        <end position="284"/>
    </location>
</feature>
<feature type="compositionally biased region" description="Basic and acidic residues" evidence="7">
    <location>
        <begin position="264"/>
        <end position="283"/>
    </location>
</feature>
<keyword evidence="4" id="KW-0547">Nucleotide-binding</keyword>
<evidence type="ECO:0000256" key="2">
    <source>
        <dbReference type="ARBA" id="ARBA00022614"/>
    </source>
</evidence>
<feature type="domain" description="NB-ARC" evidence="8">
    <location>
        <begin position="149"/>
        <end position="260"/>
    </location>
</feature>
<dbReference type="GO" id="GO:0005524">
    <property type="term" value="F:ATP binding"/>
    <property type="evidence" value="ECO:0007669"/>
    <property type="project" value="UniProtKB-KW"/>
</dbReference>
<sequence length="336" mass="38062">MEAVAIEGVKFILEKLSAVAAEEINLVRGFKNELANLKKYLKKVNQVLEDAEKREITEKAVKSWLKDLKDVAYDADNGCLNFPCCTTTTLTFQREMAHKIKGISANFKSINKDADELGLNRDFKYCPLSKPPVMETTSFTVDPIFIGRENDKTEILKTITRSFNNVLSVLPIVGMGGLGKTTLARNIFKHPLTQTHFDERIWVCVSENFDKLDLFKRILEILLKQKFDGDSLEAVVQKTAEELKNKRYLLVLDDLWNEEEDVCPVKDGPRQEDRPEMNNRESSCHAQKGTYHYDKITKIAKSREVIVSPAPNSKKGSTGFQAEGSAQRIIPLMSVE</sequence>
<evidence type="ECO:0000259" key="8">
    <source>
        <dbReference type="Pfam" id="PF00931"/>
    </source>
</evidence>
<evidence type="ECO:0000256" key="6">
    <source>
        <dbReference type="ARBA" id="ARBA00022840"/>
    </source>
</evidence>
<dbReference type="InterPro" id="IPR038005">
    <property type="entry name" value="RX-like_CC"/>
</dbReference>
<evidence type="ECO:0000313" key="11">
    <source>
        <dbReference type="Proteomes" id="UP000834106"/>
    </source>
</evidence>
<keyword evidence="2" id="KW-0433">Leucine-rich repeat</keyword>
<proteinExistence type="inferred from homology"/>
<comment type="similarity">
    <text evidence="1">Belongs to the disease resistance NB-LRR family.</text>
</comment>
<dbReference type="PANTHER" id="PTHR36766:SF70">
    <property type="entry name" value="DISEASE RESISTANCE PROTEIN RGA4"/>
    <property type="match status" value="1"/>
</dbReference>
<dbReference type="InterPro" id="IPR027417">
    <property type="entry name" value="P-loop_NTPase"/>
</dbReference>
<dbReference type="InterPro" id="IPR002182">
    <property type="entry name" value="NB-ARC"/>
</dbReference>
<organism evidence="10 11">
    <name type="scientific">Fraxinus pennsylvanica</name>
    <dbReference type="NCBI Taxonomy" id="56036"/>
    <lineage>
        <taxon>Eukaryota</taxon>
        <taxon>Viridiplantae</taxon>
        <taxon>Streptophyta</taxon>
        <taxon>Embryophyta</taxon>
        <taxon>Tracheophyta</taxon>
        <taxon>Spermatophyta</taxon>
        <taxon>Magnoliopsida</taxon>
        <taxon>eudicotyledons</taxon>
        <taxon>Gunneridae</taxon>
        <taxon>Pentapetalae</taxon>
        <taxon>asterids</taxon>
        <taxon>lamiids</taxon>
        <taxon>Lamiales</taxon>
        <taxon>Oleaceae</taxon>
        <taxon>Oleeae</taxon>
        <taxon>Fraxinus</taxon>
    </lineage>
</organism>
<keyword evidence="3" id="KW-0677">Repeat</keyword>
<keyword evidence="11" id="KW-1185">Reference proteome</keyword>
<dbReference type="Gene3D" id="1.20.5.4130">
    <property type="match status" value="1"/>
</dbReference>
<dbReference type="GO" id="GO:0006952">
    <property type="term" value="P:defense response"/>
    <property type="evidence" value="ECO:0007669"/>
    <property type="project" value="UniProtKB-KW"/>
</dbReference>
<dbReference type="Proteomes" id="UP000834106">
    <property type="component" value="Chromosome 6"/>
</dbReference>
<evidence type="ECO:0000256" key="7">
    <source>
        <dbReference type="SAM" id="MobiDB-lite"/>
    </source>
</evidence>
<gene>
    <name evidence="10" type="ORF">FPE_LOCUS10371</name>
</gene>
<dbReference type="PRINTS" id="PR00364">
    <property type="entry name" value="DISEASERSIST"/>
</dbReference>
<reference evidence="10" key="1">
    <citation type="submission" date="2023-05" db="EMBL/GenBank/DDBJ databases">
        <authorList>
            <person name="Huff M."/>
        </authorList>
    </citation>
    <scope>NUCLEOTIDE SEQUENCE</scope>
</reference>
<dbReference type="Pfam" id="PF18052">
    <property type="entry name" value="Rx_N"/>
    <property type="match status" value="1"/>
</dbReference>
<feature type="domain" description="Disease resistance N-terminal" evidence="9">
    <location>
        <begin position="9"/>
        <end position="77"/>
    </location>
</feature>
<evidence type="ECO:0000256" key="1">
    <source>
        <dbReference type="ARBA" id="ARBA00008894"/>
    </source>
</evidence>
<keyword evidence="5" id="KW-0611">Plant defense</keyword>
<evidence type="ECO:0000256" key="4">
    <source>
        <dbReference type="ARBA" id="ARBA00022741"/>
    </source>
</evidence>
<accession>A0AAD2DT62</accession>
<dbReference type="Gene3D" id="3.40.50.300">
    <property type="entry name" value="P-loop containing nucleotide triphosphate hydrolases"/>
    <property type="match status" value="1"/>
</dbReference>
<name>A0AAD2DT62_9LAMI</name>
<dbReference type="SUPFAM" id="SSF52540">
    <property type="entry name" value="P-loop containing nucleoside triphosphate hydrolases"/>
    <property type="match status" value="1"/>
</dbReference>
<evidence type="ECO:0000256" key="5">
    <source>
        <dbReference type="ARBA" id="ARBA00022821"/>
    </source>
</evidence>
<dbReference type="CDD" id="cd14798">
    <property type="entry name" value="RX-CC_like"/>
    <property type="match status" value="1"/>
</dbReference>
<dbReference type="EMBL" id="OU503041">
    <property type="protein sequence ID" value="CAI9762941.1"/>
    <property type="molecule type" value="Genomic_DNA"/>
</dbReference>
<keyword evidence="6" id="KW-0067">ATP-binding</keyword>
<dbReference type="InterPro" id="IPR041118">
    <property type="entry name" value="Rx_N"/>
</dbReference>
<dbReference type="PANTHER" id="PTHR36766">
    <property type="entry name" value="PLANT BROAD-SPECTRUM MILDEW RESISTANCE PROTEIN RPW8"/>
    <property type="match status" value="1"/>
</dbReference>
<dbReference type="Pfam" id="PF00931">
    <property type="entry name" value="NB-ARC"/>
    <property type="match status" value="1"/>
</dbReference>
<protein>
    <submittedName>
        <fullName evidence="10">Uncharacterized protein</fullName>
    </submittedName>
</protein>